<feature type="transmembrane region" description="Helical" evidence="2">
    <location>
        <begin position="264"/>
        <end position="285"/>
    </location>
</feature>
<protein>
    <submittedName>
        <fullName evidence="5">Major facilitator superfamily (MFS) profile domain-containing protein</fullName>
    </submittedName>
</protein>
<keyword evidence="2" id="KW-0472">Membrane</keyword>
<feature type="transmembrane region" description="Helical" evidence="2">
    <location>
        <begin position="38"/>
        <end position="56"/>
    </location>
</feature>
<feature type="transmembrane region" description="Helical" evidence="2">
    <location>
        <begin position="291"/>
        <end position="312"/>
    </location>
</feature>
<keyword evidence="4" id="KW-1185">Reference proteome</keyword>
<comment type="subcellular location">
    <subcellularLocation>
        <location evidence="1">Membrane</location>
        <topology evidence="1">Multi-pass membrane protein</topology>
    </subcellularLocation>
</comment>
<keyword evidence="2" id="KW-0812">Transmembrane</keyword>
<dbReference type="AlphaFoldDB" id="A0A915E823"/>
<dbReference type="WBParaSite" id="jg3832">
    <property type="protein sequence ID" value="jg3832"/>
    <property type="gene ID" value="jg3832"/>
</dbReference>
<dbReference type="PROSITE" id="PS50850">
    <property type="entry name" value="MFS"/>
    <property type="match status" value="1"/>
</dbReference>
<sequence length="404" mass="44698">MFTLNQQSALFSAIAVGTFVGSVPLTYLISKFKFRNMFTFYGILSSIATLLTPWAAYTNFYLLVVLRISQGLAVAISFVSMAAICNAWSPLQSSGFFLSFLSCSYQLSMMFTMPIAGELCESRYGWPSVFYLQGTLSAIVLFIFYYFYRDQARQQSYVSQQEIAAIELGKIKAIQDKKSKQKVPYQAMCKDTAVWGVLSASSGSLISYYLFVLYGPIYLNKTLKMDIEKTGLANAIPYGLSIAAKLLAGPLSDRITCISEKTRIIILSCISQFGTAGCFIALKFLPTNYHSLVQASFTASTVFNGLIHVGVFKGNQLMSQHLASVIQSWNAIISSIVVLVIPIFVSVLAPDNTPQEWGRIFLTIAGYMFAVGTFYSFTAKVKPRPWTEEKELSTKTRAQAVSAK</sequence>
<dbReference type="InterPro" id="IPR036259">
    <property type="entry name" value="MFS_trans_sf"/>
</dbReference>
<organism evidence="4 5">
    <name type="scientific">Ditylenchus dipsaci</name>
    <dbReference type="NCBI Taxonomy" id="166011"/>
    <lineage>
        <taxon>Eukaryota</taxon>
        <taxon>Metazoa</taxon>
        <taxon>Ecdysozoa</taxon>
        <taxon>Nematoda</taxon>
        <taxon>Chromadorea</taxon>
        <taxon>Rhabditida</taxon>
        <taxon>Tylenchina</taxon>
        <taxon>Tylenchomorpha</taxon>
        <taxon>Sphaerularioidea</taxon>
        <taxon>Anguinidae</taxon>
        <taxon>Anguininae</taxon>
        <taxon>Ditylenchus</taxon>
    </lineage>
</organism>
<dbReference type="PANTHER" id="PTHR45757">
    <property type="entry name" value="PROTEIN CBG23364-RELATED"/>
    <property type="match status" value="1"/>
</dbReference>
<feature type="transmembrane region" description="Helical" evidence="2">
    <location>
        <begin position="62"/>
        <end position="84"/>
    </location>
</feature>
<feature type="transmembrane region" description="Helical" evidence="2">
    <location>
        <begin position="96"/>
        <end position="117"/>
    </location>
</feature>
<dbReference type="GO" id="GO:0016020">
    <property type="term" value="C:membrane"/>
    <property type="evidence" value="ECO:0007669"/>
    <property type="project" value="UniProtKB-SubCell"/>
</dbReference>
<keyword evidence="2" id="KW-1133">Transmembrane helix</keyword>
<feature type="transmembrane region" description="Helical" evidence="2">
    <location>
        <begin position="192"/>
        <end position="215"/>
    </location>
</feature>
<dbReference type="SUPFAM" id="SSF103473">
    <property type="entry name" value="MFS general substrate transporter"/>
    <property type="match status" value="1"/>
</dbReference>
<dbReference type="InterPro" id="IPR011701">
    <property type="entry name" value="MFS"/>
</dbReference>
<dbReference type="InterPro" id="IPR020846">
    <property type="entry name" value="MFS_dom"/>
</dbReference>
<evidence type="ECO:0000313" key="5">
    <source>
        <dbReference type="WBParaSite" id="jg3832"/>
    </source>
</evidence>
<proteinExistence type="predicted"/>
<dbReference type="GO" id="GO:0022857">
    <property type="term" value="F:transmembrane transporter activity"/>
    <property type="evidence" value="ECO:0007669"/>
    <property type="project" value="InterPro"/>
</dbReference>
<evidence type="ECO:0000313" key="4">
    <source>
        <dbReference type="Proteomes" id="UP000887574"/>
    </source>
</evidence>
<dbReference type="Pfam" id="PF07690">
    <property type="entry name" value="MFS_1"/>
    <property type="match status" value="1"/>
</dbReference>
<reference evidence="5" key="1">
    <citation type="submission" date="2022-11" db="UniProtKB">
        <authorList>
            <consortium name="WormBaseParasite"/>
        </authorList>
    </citation>
    <scope>IDENTIFICATION</scope>
</reference>
<name>A0A915E823_9BILA</name>
<feature type="transmembrane region" description="Helical" evidence="2">
    <location>
        <begin position="357"/>
        <end position="377"/>
    </location>
</feature>
<evidence type="ECO:0000259" key="3">
    <source>
        <dbReference type="PROSITE" id="PS50850"/>
    </source>
</evidence>
<accession>A0A915E823</accession>
<evidence type="ECO:0000256" key="2">
    <source>
        <dbReference type="SAM" id="Phobius"/>
    </source>
</evidence>
<dbReference type="Gene3D" id="1.20.1250.20">
    <property type="entry name" value="MFS general substrate transporter like domains"/>
    <property type="match status" value="2"/>
</dbReference>
<feature type="transmembrane region" description="Helical" evidence="2">
    <location>
        <begin position="324"/>
        <end position="345"/>
    </location>
</feature>
<feature type="domain" description="Major facilitator superfamily (MFS) profile" evidence="3">
    <location>
        <begin position="1"/>
        <end position="384"/>
    </location>
</feature>
<evidence type="ECO:0000256" key="1">
    <source>
        <dbReference type="ARBA" id="ARBA00004141"/>
    </source>
</evidence>
<dbReference type="PANTHER" id="PTHR45757:SF11">
    <property type="entry name" value="MAJOR FACILITATOR SUPERFAMILY (MFS) PROFILE DOMAIN-CONTAINING PROTEIN"/>
    <property type="match status" value="1"/>
</dbReference>
<feature type="transmembrane region" description="Helical" evidence="2">
    <location>
        <begin position="6"/>
        <end position="29"/>
    </location>
</feature>
<feature type="transmembrane region" description="Helical" evidence="2">
    <location>
        <begin position="235"/>
        <end position="252"/>
    </location>
</feature>
<dbReference type="Proteomes" id="UP000887574">
    <property type="component" value="Unplaced"/>
</dbReference>
<feature type="transmembrane region" description="Helical" evidence="2">
    <location>
        <begin position="129"/>
        <end position="148"/>
    </location>
</feature>